<dbReference type="EMBL" id="JACGCM010002073">
    <property type="protein sequence ID" value="KAF6145336.1"/>
    <property type="molecule type" value="Genomic_DNA"/>
</dbReference>
<feature type="non-terminal residue" evidence="1">
    <location>
        <position position="104"/>
    </location>
</feature>
<protein>
    <submittedName>
        <fullName evidence="1">Uncharacterized protein</fullName>
    </submittedName>
</protein>
<organism evidence="1 2">
    <name type="scientific">Kingdonia uniflora</name>
    <dbReference type="NCBI Taxonomy" id="39325"/>
    <lineage>
        <taxon>Eukaryota</taxon>
        <taxon>Viridiplantae</taxon>
        <taxon>Streptophyta</taxon>
        <taxon>Embryophyta</taxon>
        <taxon>Tracheophyta</taxon>
        <taxon>Spermatophyta</taxon>
        <taxon>Magnoliopsida</taxon>
        <taxon>Ranunculales</taxon>
        <taxon>Circaeasteraceae</taxon>
        <taxon>Kingdonia</taxon>
    </lineage>
</organism>
<sequence>VKSPSYLLLKNQNSISLRAGSTLCGSPLLKHNPSPSTLCDQQGRILAGIRRMAKPISPNSSYRNNALKIQTGISPKSVANPKKRYLITRMQKINVIRSYHVGAS</sequence>
<dbReference type="AlphaFoldDB" id="A0A7J7LRQ9"/>
<gene>
    <name evidence="1" type="ORF">GIB67_016797</name>
</gene>
<name>A0A7J7LRQ9_9MAGN</name>
<evidence type="ECO:0000313" key="1">
    <source>
        <dbReference type="EMBL" id="KAF6145336.1"/>
    </source>
</evidence>
<dbReference type="Proteomes" id="UP000541444">
    <property type="component" value="Unassembled WGS sequence"/>
</dbReference>
<comment type="caution">
    <text evidence="1">The sequence shown here is derived from an EMBL/GenBank/DDBJ whole genome shotgun (WGS) entry which is preliminary data.</text>
</comment>
<keyword evidence="2" id="KW-1185">Reference proteome</keyword>
<evidence type="ECO:0000313" key="2">
    <source>
        <dbReference type="Proteomes" id="UP000541444"/>
    </source>
</evidence>
<accession>A0A7J7LRQ9</accession>
<proteinExistence type="predicted"/>
<reference evidence="1 2" key="1">
    <citation type="journal article" date="2020" name="IScience">
        <title>Genome Sequencing of the Endangered Kingdonia uniflora (Circaeasteraceae, Ranunculales) Reveals Potential Mechanisms of Evolutionary Specialization.</title>
        <authorList>
            <person name="Sun Y."/>
            <person name="Deng T."/>
            <person name="Zhang A."/>
            <person name="Moore M.J."/>
            <person name="Landis J.B."/>
            <person name="Lin N."/>
            <person name="Zhang H."/>
            <person name="Zhang X."/>
            <person name="Huang J."/>
            <person name="Zhang X."/>
            <person name="Sun H."/>
            <person name="Wang H."/>
        </authorList>
    </citation>
    <scope>NUCLEOTIDE SEQUENCE [LARGE SCALE GENOMIC DNA]</scope>
    <source>
        <strain evidence="1">TB1705</strain>
        <tissue evidence="1">Leaf</tissue>
    </source>
</reference>